<dbReference type="GO" id="GO:0016787">
    <property type="term" value="F:hydrolase activity"/>
    <property type="evidence" value="ECO:0007669"/>
    <property type="project" value="UniProtKB-KW"/>
</dbReference>
<dbReference type="PANTHER" id="PTHR46825">
    <property type="entry name" value="D-ALANYL-D-ALANINE-CARBOXYPEPTIDASE/ENDOPEPTIDASE AMPH"/>
    <property type="match status" value="1"/>
</dbReference>
<dbReference type="AlphaFoldDB" id="A0A6L6U666"/>
<feature type="signal peptide" evidence="1">
    <location>
        <begin position="1"/>
        <end position="22"/>
    </location>
</feature>
<organism evidence="4 5">
    <name type="scientific">Winogradskyella endarachnes</name>
    <dbReference type="NCBI Taxonomy" id="2681965"/>
    <lineage>
        <taxon>Bacteria</taxon>
        <taxon>Pseudomonadati</taxon>
        <taxon>Bacteroidota</taxon>
        <taxon>Flavobacteriia</taxon>
        <taxon>Flavobacteriales</taxon>
        <taxon>Flavobacteriaceae</taxon>
        <taxon>Winogradskyella</taxon>
    </lineage>
</organism>
<feature type="domain" description="Beta-lactamase-related" evidence="2">
    <location>
        <begin position="29"/>
        <end position="337"/>
    </location>
</feature>
<name>A0A6L6U666_9FLAO</name>
<evidence type="ECO:0000259" key="2">
    <source>
        <dbReference type="Pfam" id="PF00144"/>
    </source>
</evidence>
<keyword evidence="1" id="KW-0732">Signal</keyword>
<evidence type="ECO:0000256" key="1">
    <source>
        <dbReference type="SAM" id="SignalP"/>
    </source>
</evidence>
<accession>A0A6L6U666</accession>
<feature type="domain" description="Peptidase S12 Pab87-related C-terminal" evidence="3">
    <location>
        <begin position="460"/>
        <end position="539"/>
    </location>
</feature>
<dbReference type="InterPro" id="IPR021860">
    <property type="entry name" value="Peptidase_S12_Pab87-rel_C"/>
</dbReference>
<dbReference type="RefSeq" id="WP_157362553.1">
    <property type="nucleotide sequence ID" value="NZ_WOWS01000001.1"/>
</dbReference>
<sequence>MKTNHTLLFILLSGLFISTLKAQDLKPQFDDIVAQFYNDANAPGATILVAKDGKPIYRKAVGKSSLELNVDMQPENVFMLASISKQFTAVAILMLQEQGKLNLDDPITKFLPDYPTQGKTITVHHLLNHTSGIKSYTSIGNLYEVARKDFTLDQLIDYFKNEPMDFNPGEDYKYNNSGYVLLGKIIEVISKDTYENFIENEIFKPLNMLASRYGNNRELVKNRVEAYEQDESGFVNASYLSMTVPHAAGALISTVDDMLKWQNALTNNTLIKASTLQKAINGSQLNNGEHIFYGYGLGETTLKGSKGYAHSGGIFGTSTNGIYLIEEDVYVIGLSNCSCNDIGAVTEKLAAIAIGKPFPTMKDVIELPEAKMAQWVGAYEFEDGAIRHIFLKDGKLNSMKESETNTPFEIYPLSENRFMFEDSGIEYKFSKTDDGKRQAIFIASTENIGKAIDKSMPLPRKEITLPHNTLKDYIGVYELAPNFNVTITVNKNQIFAQATGQGQFEIYAENNTDFFAKVAAIKMTFNKDALGNVDSFTIYQGGEENIAKKIE</sequence>
<dbReference type="Pfam" id="PF00144">
    <property type="entry name" value="Beta-lactamase"/>
    <property type="match status" value="1"/>
</dbReference>
<comment type="caution">
    <text evidence="4">The sequence shown here is derived from an EMBL/GenBank/DDBJ whole genome shotgun (WGS) entry which is preliminary data.</text>
</comment>
<keyword evidence="5" id="KW-1185">Reference proteome</keyword>
<dbReference type="Pfam" id="PF11954">
    <property type="entry name" value="DUF3471"/>
    <property type="match status" value="1"/>
</dbReference>
<keyword evidence="4" id="KW-0378">Hydrolase</keyword>
<dbReference type="PANTHER" id="PTHR46825:SF9">
    <property type="entry name" value="BETA-LACTAMASE-RELATED DOMAIN-CONTAINING PROTEIN"/>
    <property type="match status" value="1"/>
</dbReference>
<proteinExistence type="predicted"/>
<dbReference type="Proteomes" id="UP000478208">
    <property type="component" value="Unassembled WGS sequence"/>
</dbReference>
<reference evidence="4 5" key="1">
    <citation type="submission" date="2019-12" db="EMBL/GenBank/DDBJ databases">
        <authorList>
            <person name="Li J."/>
        </authorList>
    </citation>
    <scope>NUCLEOTIDE SEQUENCE [LARGE SCALE GENOMIC DNA]</scope>
    <source>
        <strain evidence="4 5">HL2-2</strain>
    </source>
</reference>
<dbReference type="EMBL" id="WOWS01000001">
    <property type="protein sequence ID" value="MUU77710.1"/>
    <property type="molecule type" value="Genomic_DNA"/>
</dbReference>
<evidence type="ECO:0000259" key="3">
    <source>
        <dbReference type="Pfam" id="PF11954"/>
    </source>
</evidence>
<dbReference type="InterPro" id="IPR050491">
    <property type="entry name" value="AmpC-like"/>
</dbReference>
<evidence type="ECO:0000313" key="4">
    <source>
        <dbReference type="EMBL" id="MUU77710.1"/>
    </source>
</evidence>
<gene>
    <name evidence="4" type="ORF">GN138_04575</name>
</gene>
<evidence type="ECO:0000313" key="5">
    <source>
        <dbReference type="Proteomes" id="UP000478208"/>
    </source>
</evidence>
<dbReference type="InterPro" id="IPR001466">
    <property type="entry name" value="Beta-lactam-related"/>
</dbReference>
<feature type="chain" id="PRO_5027037487" evidence="1">
    <location>
        <begin position="23"/>
        <end position="551"/>
    </location>
</feature>
<dbReference type="SUPFAM" id="SSF56601">
    <property type="entry name" value="beta-lactamase/transpeptidase-like"/>
    <property type="match status" value="1"/>
</dbReference>
<dbReference type="InterPro" id="IPR012338">
    <property type="entry name" value="Beta-lactam/transpept-like"/>
</dbReference>
<dbReference type="Gene3D" id="3.40.710.10">
    <property type="entry name" value="DD-peptidase/beta-lactamase superfamily"/>
    <property type="match status" value="1"/>
</dbReference>
<protein>
    <submittedName>
        <fullName evidence="4">Serine hydrolase</fullName>
    </submittedName>
</protein>